<comment type="subcellular location">
    <subcellularLocation>
        <location evidence="1">Cell membrane</location>
        <topology evidence="1">Multi-pass membrane protein</topology>
    </subcellularLocation>
</comment>
<dbReference type="InterPro" id="IPR006153">
    <property type="entry name" value="Cation/H_exchanger_TM"/>
</dbReference>
<evidence type="ECO:0000256" key="3">
    <source>
        <dbReference type="ARBA" id="ARBA00022475"/>
    </source>
</evidence>
<proteinExistence type="predicted"/>
<dbReference type="GO" id="GO:0051453">
    <property type="term" value="P:regulation of intracellular pH"/>
    <property type="evidence" value="ECO:0007669"/>
    <property type="project" value="TreeGrafter"/>
</dbReference>
<evidence type="ECO:0000313" key="13">
    <source>
        <dbReference type="EMBL" id="ACU36376.1"/>
    </source>
</evidence>
<sequence length="495" mass="52587">MNGVQILLIVGAGIAITAVARRRGVEPGLIVVVLAAAASFLPWMPKLELDSELILAIVVPPLLYSAARVAAFTGFGANLRPIVHLGVVLVVLTTFALGFVASWALPSLGGVAFVLGAVLAPPDTITTVTHGERIGLPGRVRSILIGESLVNDATALTLFSITLLAVDGGHATIAGGITQFAYKLTVGVLVGGAFAAATLAVRKRLGNTTLETTLVLLLPFTVYLAAEEVHASGIIAVVVASFTVTANMTLDPAHRYPGAHLTRIQEKSVWAVVDFLLETFVFAYIGLRLRFVLAEQEDLAAVLLASGVLLVAAIALRLVGVYALFGRWALSLRLAGRSPRKRERARRREARTSGRRRRRPRLGAPTAKENLLVGWTGMRGILTLAAASAVPESVPGRDAVQAVALLVTLGTLLIQAPTIGPLARALDFDVREERAATGRMRERAEALVRRHEGFDAQRQALGAAVRDGDLDEELARDLIEEIDVRQAAAEPGPRH</sequence>
<dbReference type="AlphaFoldDB" id="C6WL23"/>
<gene>
    <name evidence="13" type="ordered locus">Amir_2436</name>
</gene>
<keyword evidence="9" id="KW-0739">Sodium transport</keyword>
<evidence type="ECO:0000256" key="5">
    <source>
        <dbReference type="ARBA" id="ARBA00022989"/>
    </source>
</evidence>
<evidence type="ECO:0000313" key="14">
    <source>
        <dbReference type="Proteomes" id="UP000002213"/>
    </source>
</evidence>
<accession>C6WL23</accession>
<evidence type="ECO:0000256" key="1">
    <source>
        <dbReference type="ARBA" id="ARBA00004651"/>
    </source>
</evidence>
<dbReference type="OrthoDB" id="57886at2"/>
<evidence type="ECO:0000256" key="6">
    <source>
        <dbReference type="ARBA" id="ARBA00023053"/>
    </source>
</evidence>
<feature type="transmembrane region" description="Helical" evidence="11">
    <location>
        <begin position="180"/>
        <end position="201"/>
    </location>
</feature>
<dbReference type="eggNOG" id="COG0025">
    <property type="taxonomic scope" value="Bacteria"/>
</dbReference>
<dbReference type="GO" id="GO:0005886">
    <property type="term" value="C:plasma membrane"/>
    <property type="evidence" value="ECO:0007669"/>
    <property type="project" value="UniProtKB-SubCell"/>
</dbReference>
<evidence type="ECO:0000259" key="12">
    <source>
        <dbReference type="Pfam" id="PF00999"/>
    </source>
</evidence>
<feature type="transmembrane region" description="Helical" evidence="11">
    <location>
        <begin position="53"/>
        <end position="75"/>
    </location>
</feature>
<evidence type="ECO:0000256" key="11">
    <source>
        <dbReference type="SAM" id="Phobius"/>
    </source>
</evidence>
<feature type="transmembrane region" description="Helical" evidence="11">
    <location>
        <begin position="82"/>
        <end position="105"/>
    </location>
</feature>
<keyword evidence="4 11" id="KW-0812">Transmembrane</keyword>
<keyword evidence="7" id="KW-0406">Ion transport</keyword>
<dbReference type="Proteomes" id="UP000002213">
    <property type="component" value="Chromosome"/>
</dbReference>
<protein>
    <submittedName>
        <fullName evidence="13">Sodium/hydrogen exchanger</fullName>
    </submittedName>
</protein>
<dbReference type="RefSeq" id="WP_015801265.1">
    <property type="nucleotide sequence ID" value="NC_013093.1"/>
</dbReference>
<feature type="transmembrane region" description="Helical" evidence="11">
    <location>
        <begin position="231"/>
        <end position="248"/>
    </location>
</feature>
<feature type="transmembrane region" description="Helical" evidence="11">
    <location>
        <begin position="28"/>
        <end position="47"/>
    </location>
</feature>
<keyword evidence="6" id="KW-0915">Sodium</keyword>
<feature type="transmembrane region" description="Helical" evidence="11">
    <location>
        <begin position="208"/>
        <end position="225"/>
    </location>
</feature>
<feature type="transmembrane region" description="Helical" evidence="11">
    <location>
        <begin position="299"/>
        <end position="325"/>
    </location>
</feature>
<reference evidence="13 14" key="1">
    <citation type="journal article" date="2009" name="Stand. Genomic Sci.">
        <title>Complete genome sequence of Actinosynnema mirum type strain (101).</title>
        <authorList>
            <person name="Land M."/>
            <person name="Lapidus A."/>
            <person name="Mayilraj S."/>
            <person name="Chen F."/>
            <person name="Copeland A."/>
            <person name="Del Rio T.G."/>
            <person name="Nolan M."/>
            <person name="Lucas S."/>
            <person name="Tice H."/>
            <person name="Cheng J.F."/>
            <person name="Chertkov O."/>
            <person name="Bruce D."/>
            <person name="Goodwin L."/>
            <person name="Pitluck S."/>
            <person name="Rohde M."/>
            <person name="Goker M."/>
            <person name="Pati A."/>
            <person name="Ivanova N."/>
            <person name="Mavromatis K."/>
            <person name="Chen A."/>
            <person name="Palaniappan K."/>
            <person name="Hauser L."/>
            <person name="Chang Y.J."/>
            <person name="Jeffries C.C."/>
            <person name="Brettin T."/>
            <person name="Detter J.C."/>
            <person name="Han C."/>
            <person name="Chain P."/>
            <person name="Tindall B.J."/>
            <person name="Bristow J."/>
            <person name="Eisen J.A."/>
            <person name="Markowitz V."/>
            <person name="Hugenholtz P."/>
            <person name="Kyrpides N.C."/>
            <person name="Klenk H.P."/>
        </authorList>
    </citation>
    <scope>NUCLEOTIDE SEQUENCE [LARGE SCALE GENOMIC DNA]</scope>
    <source>
        <strain evidence="14">ATCC 29888 / DSM 43827 / JCM 3225 / NBRC 14064 / NCIMB 13271 / NRRL B-12336 / IMRU 3971 / 101</strain>
    </source>
</reference>
<feature type="transmembrane region" description="Helical" evidence="11">
    <location>
        <begin position="6"/>
        <end position="21"/>
    </location>
</feature>
<evidence type="ECO:0000256" key="9">
    <source>
        <dbReference type="ARBA" id="ARBA00023201"/>
    </source>
</evidence>
<keyword evidence="14" id="KW-1185">Reference proteome</keyword>
<dbReference type="Gene3D" id="6.10.140.1330">
    <property type="match status" value="1"/>
</dbReference>
<evidence type="ECO:0000256" key="2">
    <source>
        <dbReference type="ARBA" id="ARBA00022448"/>
    </source>
</evidence>
<evidence type="ECO:0000256" key="10">
    <source>
        <dbReference type="SAM" id="MobiDB-lite"/>
    </source>
</evidence>
<dbReference type="GO" id="GO:0015385">
    <property type="term" value="F:sodium:proton antiporter activity"/>
    <property type="evidence" value="ECO:0007669"/>
    <property type="project" value="InterPro"/>
</dbReference>
<dbReference type="InterPro" id="IPR018422">
    <property type="entry name" value="Cation/H_exchanger_CPA1"/>
</dbReference>
<evidence type="ECO:0000256" key="8">
    <source>
        <dbReference type="ARBA" id="ARBA00023136"/>
    </source>
</evidence>
<dbReference type="Pfam" id="PF00999">
    <property type="entry name" value="Na_H_Exchanger"/>
    <property type="match status" value="1"/>
</dbReference>
<feature type="region of interest" description="Disordered" evidence="10">
    <location>
        <begin position="341"/>
        <end position="361"/>
    </location>
</feature>
<keyword evidence="8 11" id="KW-0472">Membrane</keyword>
<dbReference type="EMBL" id="CP001630">
    <property type="protein sequence ID" value="ACU36376.1"/>
    <property type="molecule type" value="Genomic_DNA"/>
</dbReference>
<evidence type="ECO:0000256" key="4">
    <source>
        <dbReference type="ARBA" id="ARBA00022692"/>
    </source>
</evidence>
<dbReference type="GO" id="GO:0098719">
    <property type="term" value="P:sodium ion import across plasma membrane"/>
    <property type="evidence" value="ECO:0007669"/>
    <property type="project" value="TreeGrafter"/>
</dbReference>
<dbReference type="PANTHER" id="PTHR10110">
    <property type="entry name" value="SODIUM/HYDROGEN EXCHANGER"/>
    <property type="match status" value="1"/>
</dbReference>
<organism evidence="13 14">
    <name type="scientific">Actinosynnema mirum (strain ATCC 29888 / DSM 43827 / JCM 3225 / NBRC 14064 / NCIMB 13271 / NRRL B-12336 / IMRU 3971 / 101)</name>
    <dbReference type="NCBI Taxonomy" id="446462"/>
    <lineage>
        <taxon>Bacteria</taxon>
        <taxon>Bacillati</taxon>
        <taxon>Actinomycetota</taxon>
        <taxon>Actinomycetes</taxon>
        <taxon>Pseudonocardiales</taxon>
        <taxon>Pseudonocardiaceae</taxon>
        <taxon>Actinosynnema</taxon>
    </lineage>
</organism>
<keyword evidence="2" id="KW-0813">Transport</keyword>
<dbReference type="HOGENOM" id="CLU_005912_8_2_11"/>
<evidence type="ECO:0000256" key="7">
    <source>
        <dbReference type="ARBA" id="ARBA00023065"/>
    </source>
</evidence>
<keyword evidence="5 11" id="KW-1133">Transmembrane helix</keyword>
<keyword evidence="3" id="KW-1003">Cell membrane</keyword>
<feature type="transmembrane region" description="Helical" evidence="11">
    <location>
        <begin position="269"/>
        <end position="287"/>
    </location>
</feature>
<dbReference type="GO" id="GO:0015386">
    <property type="term" value="F:potassium:proton antiporter activity"/>
    <property type="evidence" value="ECO:0007669"/>
    <property type="project" value="TreeGrafter"/>
</dbReference>
<feature type="domain" description="Cation/H+ exchanger transmembrane" evidence="12">
    <location>
        <begin position="27"/>
        <end position="424"/>
    </location>
</feature>
<name>C6WL23_ACTMD</name>
<dbReference type="KEGG" id="ami:Amir_2436"/>
<dbReference type="PANTHER" id="PTHR10110:SF86">
    <property type="entry name" value="SODIUM_HYDROGEN EXCHANGER 7"/>
    <property type="match status" value="1"/>
</dbReference>
<dbReference type="STRING" id="446462.Amir_2436"/>